<dbReference type="InterPro" id="IPR036318">
    <property type="entry name" value="FAD-bd_PCMH-like_sf"/>
</dbReference>
<dbReference type="Gene3D" id="3.30.465.10">
    <property type="match status" value="1"/>
</dbReference>
<comment type="similarity">
    <text evidence="1">Belongs to the oxygen-dependent FAD-linked oxidoreductase family.</text>
</comment>
<evidence type="ECO:0000259" key="5">
    <source>
        <dbReference type="PROSITE" id="PS51387"/>
    </source>
</evidence>
<name>A0A151GW45_DRECN</name>
<dbReference type="PROSITE" id="PS51387">
    <property type="entry name" value="FAD_PCMH"/>
    <property type="match status" value="1"/>
</dbReference>
<protein>
    <recommendedName>
        <fullName evidence="5">FAD-binding PCMH-type domain-containing protein</fullName>
    </recommendedName>
</protein>
<keyword evidence="7" id="KW-1185">Reference proteome</keyword>
<dbReference type="InterPro" id="IPR006094">
    <property type="entry name" value="Oxid_FAD_bind_N"/>
</dbReference>
<evidence type="ECO:0000313" key="7">
    <source>
        <dbReference type="Proteomes" id="UP000076580"/>
    </source>
</evidence>
<comment type="caution">
    <text evidence="6">The sequence shown here is derived from an EMBL/GenBank/DDBJ whole genome shotgun (WGS) entry which is preliminary data.</text>
</comment>
<feature type="domain" description="FAD-binding PCMH-type" evidence="5">
    <location>
        <begin position="41"/>
        <end position="216"/>
    </location>
</feature>
<dbReference type="EMBL" id="LAYC01000001">
    <property type="protein sequence ID" value="KYK61252.1"/>
    <property type="molecule type" value="Genomic_DNA"/>
</dbReference>
<evidence type="ECO:0000313" key="6">
    <source>
        <dbReference type="EMBL" id="KYK61252.1"/>
    </source>
</evidence>
<evidence type="ECO:0000256" key="4">
    <source>
        <dbReference type="ARBA" id="ARBA00023002"/>
    </source>
</evidence>
<dbReference type="GO" id="GO:0016491">
    <property type="term" value="F:oxidoreductase activity"/>
    <property type="evidence" value="ECO:0007669"/>
    <property type="project" value="UniProtKB-KW"/>
</dbReference>
<dbReference type="InParanoid" id="A0A151GW45"/>
<dbReference type="InterPro" id="IPR050416">
    <property type="entry name" value="FAD-linked_Oxidoreductase"/>
</dbReference>
<dbReference type="Gene3D" id="3.40.462.20">
    <property type="match status" value="1"/>
</dbReference>
<accession>A0A151GW45</accession>
<dbReference type="Proteomes" id="UP000076580">
    <property type="component" value="Chromosome 01"/>
</dbReference>
<proteinExistence type="inferred from homology"/>
<organism evidence="6 7">
    <name type="scientific">Drechmeria coniospora</name>
    <name type="common">Nematophagous fungus</name>
    <name type="synonym">Meria coniospora</name>
    <dbReference type="NCBI Taxonomy" id="98403"/>
    <lineage>
        <taxon>Eukaryota</taxon>
        <taxon>Fungi</taxon>
        <taxon>Dikarya</taxon>
        <taxon>Ascomycota</taxon>
        <taxon>Pezizomycotina</taxon>
        <taxon>Sordariomycetes</taxon>
        <taxon>Hypocreomycetidae</taxon>
        <taxon>Hypocreales</taxon>
        <taxon>Ophiocordycipitaceae</taxon>
        <taxon>Drechmeria</taxon>
    </lineage>
</organism>
<evidence type="ECO:0000256" key="1">
    <source>
        <dbReference type="ARBA" id="ARBA00005466"/>
    </source>
</evidence>
<gene>
    <name evidence="6" type="ORF">DCS_02394</name>
</gene>
<evidence type="ECO:0000256" key="3">
    <source>
        <dbReference type="ARBA" id="ARBA00022827"/>
    </source>
</evidence>
<dbReference type="SUPFAM" id="SSF56176">
    <property type="entry name" value="FAD-binding/transporter-associated domain-like"/>
    <property type="match status" value="1"/>
</dbReference>
<dbReference type="GeneID" id="63715037"/>
<dbReference type="InterPro" id="IPR016169">
    <property type="entry name" value="FAD-bd_PCMH_sub2"/>
</dbReference>
<keyword evidence="2" id="KW-0285">Flavoprotein</keyword>
<sequence>MVILTAAAFSQFRTALPCKVVTPEAASDYEACKIAAWSQTCWTPAAGYIQVKSTQELAEALGAIKKTGIKFAVRTTGHNPNPGFSSVDETAVVVDIRQLQSRDLTSDGIAQVGPGNTWGEVYAWLEEQKLSAIGGRDQQVGLGGFLLGGGMGALPNLYGLGADGIKNFEARVQVMLADGKLVNANAKENTDLWRALKGGGSNFGIVTRFDLETHPLIKVQYTINLYNPDDYVEIIKATIKVQDEMEKDPKIGLFTNFNQGYVAVGMLYGDTPAEGPQAFEPFHNLTSLLNIACPSKNGTLLSLAKTMGHAQEPKKRAIRTATTKVSQDLYEDVYMTWKDAAKNLPADCVLHYTIQPLGTAGVQAGKDRGESIMGLESVPQCWWVFTCEWPNDGCDDEAAQQALDTMAEGVHAAAKKRGLLLDFLCMSFATASQKVLGSYGPDNVKRMEAVAAKYDPEGVFQKLQNSGFLLRNSI</sequence>
<dbReference type="GO" id="GO:0071949">
    <property type="term" value="F:FAD binding"/>
    <property type="evidence" value="ECO:0007669"/>
    <property type="project" value="InterPro"/>
</dbReference>
<dbReference type="RefSeq" id="XP_040660604.1">
    <property type="nucleotide sequence ID" value="XM_040799721.1"/>
</dbReference>
<dbReference type="InterPro" id="IPR016166">
    <property type="entry name" value="FAD-bd_PCMH"/>
</dbReference>
<dbReference type="PANTHER" id="PTHR42973:SF54">
    <property type="entry name" value="FAD-BINDING PCMH-TYPE DOMAIN-CONTAINING PROTEIN"/>
    <property type="match status" value="1"/>
</dbReference>
<keyword evidence="3" id="KW-0274">FAD</keyword>
<dbReference type="Pfam" id="PF01565">
    <property type="entry name" value="FAD_binding_4"/>
    <property type="match status" value="1"/>
</dbReference>
<dbReference type="PANTHER" id="PTHR42973">
    <property type="entry name" value="BINDING OXIDOREDUCTASE, PUTATIVE (AFU_ORTHOLOGUE AFUA_1G17690)-RELATED"/>
    <property type="match status" value="1"/>
</dbReference>
<dbReference type="AlphaFoldDB" id="A0A151GW45"/>
<evidence type="ECO:0000256" key="2">
    <source>
        <dbReference type="ARBA" id="ARBA00022630"/>
    </source>
</evidence>
<reference evidence="6 7" key="1">
    <citation type="journal article" date="2016" name="Sci. Rep.">
        <title>Insights into Adaptations to a Near-Obligate Nematode Endoparasitic Lifestyle from the Finished Genome of Drechmeria coniospora.</title>
        <authorList>
            <person name="Zhang L."/>
            <person name="Zhou Z."/>
            <person name="Guo Q."/>
            <person name="Fokkens L."/>
            <person name="Miskei M."/>
            <person name="Pocsi I."/>
            <person name="Zhang W."/>
            <person name="Chen M."/>
            <person name="Wang L."/>
            <person name="Sun Y."/>
            <person name="Donzelli B.G."/>
            <person name="Gibson D.M."/>
            <person name="Nelson D.R."/>
            <person name="Luo J.G."/>
            <person name="Rep M."/>
            <person name="Liu H."/>
            <person name="Yang S."/>
            <person name="Wang J."/>
            <person name="Krasnoff S.B."/>
            <person name="Xu Y."/>
            <person name="Molnar I."/>
            <person name="Lin M."/>
        </authorList>
    </citation>
    <scope>NUCLEOTIDE SEQUENCE [LARGE SCALE GENOMIC DNA]</scope>
    <source>
        <strain evidence="6 7">ARSEF 6962</strain>
    </source>
</reference>
<keyword evidence="4" id="KW-0560">Oxidoreductase</keyword>